<accession>A0A559T9I5</accession>
<dbReference type="InterPro" id="IPR050330">
    <property type="entry name" value="Bact_OuterMem_StrucFunc"/>
</dbReference>
<dbReference type="InterPro" id="IPR006664">
    <property type="entry name" value="OMP_bac"/>
</dbReference>
<feature type="transmembrane region" description="Helical" evidence="5">
    <location>
        <begin position="7"/>
        <end position="25"/>
    </location>
</feature>
<evidence type="ECO:0000256" key="1">
    <source>
        <dbReference type="ARBA" id="ARBA00004442"/>
    </source>
</evidence>
<dbReference type="InterPro" id="IPR006665">
    <property type="entry name" value="OmpA-like"/>
</dbReference>
<evidence type="ECO:0000256" key="2">
    <source>
        <dbReference type="ARBA" id="ARBA00023136"/>
    </source>
</evidence>
<keyword evidence="2 3" id="KW-0472">Membrane</keyword>
<dbReference type="Pfam" id="PF00691">
    <property type="entry name" value="OmpA"/>
    <property type="match status" value="1"/>
</dbReference>
<dbReference type="AlphaFoldDB" id="A0A559T9I5"/>
<dbReference type="PANTHER" id="PTHR30329:SF20">
    <property type="entry name" value="EXPORTED PROTEIN"/>
    <property type="match status" value="1"/>
</dbReference>
<name>A0A559T9I5_SERFO</name>
<dbReference type="Gene3D" id="3.30.1330.60">
    <property type="entry name" value="OmpA-like domain"/>
    <property type="match status" value="1"/>
</dbReference>
<dbReference type="SUPFAM" id="SSF103088">
    <property type="entry name" value="OmpA-like"/>
    <property type="match status" value="1"/>
</dbReference>
<feature type="transmembrane region" description="Helical" evidence="5">
    <location>
        <begin position="323"/>
        <end position="344"/>
    </location>
</feature>
<feature type="domain" description="OmpA-like" evidence="6">
    <location>
        <begin position="438"/>
        <end position="556"/>
    </location>
</feature>
<feature type="transmembrane region" description="Helical" evidence="5">
    <location>
        <begin position="31"/>
        <end position="51"/>
    </location>
</feature>
<dbReference type="PRINTS" id="PR01021">
    <property type="entry name" value="OMPADOMAIN"/>
</dbReference>
<keyword evidence="5" id="KW-0812">Transmembrane</keyword>
<proteinExistence type="predicted"/>
<evidence type="ECO:0000256" key="4">
    <source>
        <dbReference type="SAM" id="MobiDB-lite"/>
    </source>
</evidence>
<evidence type="ECO:0000259" key="6">
    <source>
        <dbReference type="PROSITE" id="PS51123"/>
    </source>
</evidence>
<dbReference type="EMBL" id="VISQ01000001">
    <property type="protein sequence ID" value="TVZ71276.1"/>
    <property type="molecule type" value="Genomic_DNA"/>
</dbReference>
<reference evidence="7" key="1">
    <citation type="submission" date="2019-06" db="EMBL/GenBank/DDBJ databases">
        <authorList>
            <person name="Deangelis K."/>
            <person name="Huntemann M."/>
            <person name="Clum A."/>
            <person name="Pillay M."/>
            <person name="Palaniappan K."/>
            <person name="Varghese N."/>
            <person name="Mikhailova N."/>
            <person name="Stamatis D."/>
            <person name="Reddy T."/>
            <person name="Daum C."/>
            <person name="Shapiro N."/>
            <person name="Ivanova N."/>
            <person name="Kyrpides N."/>
            <person name="Woyke T."/>
        </authorList>
    </citation>
    <scope>NUCLEOTIDE SEQUENCE [LARGE SCALE GENOMIC DNA]</scope>
    <source>
        <strain evidence="7">128R</strain>
    </source>
</reference>
<comment type="caution">
    <text evidence="7">The sequence shown here is derived from an EMBL/GenBank/DDBJ whole genome shotgun (WGS) entry which is preliminary data.</text>
</comment>
<gene>
    <name evidence="7" type="ORF">FHU10_3900</name>
</gene>
<dbReference type="OrthoDB" id="345640at2"/>
<evidence type="ECO:0000256" key="3">
    <source>
        <dbReference type="PROSITE-ProRule" id="PRU00473"/>
    </source>
</evidence>
<dbReference type="InterPro" id="IPR036737">
    <property type="entry name" value="OmpA-like_sf"/>
</dbReference>
<dbReference type="CDD" id="cd07185">
    <property type="entry name" value="OmpA_C-like"/>
    <property type="match status" value="1"/>
</dbReference>
<sequence length="579" mass="63071">MSVVLKRVLWCWGGLLGLVVLWGFLPLSPAGLWGMTLLVILLVAVTCGWLTRSAHALNAKIALATAPVLPPAGFDGVLVLVCGDSAPLLFDASERREVRQGWYLAVPTPERFLHTVQWIAAHHPIWLPQIVVMLCVVPERHSDEAQLRGDLYQWRVAINQCRSWLQGEPPVILCGYVNPVVNLSETQAPLWFADVGDVAGVSVWGADNSVQPYPRWAAALSGKTLSERFMQGIALDAWMSWLATVVMDEWQCSKTALPVLPVSLWAVNFTPVVDVENNLWQQVLREQTTLEAPLATVPGALPFPDLFLPLLPHRQGLTPIQRFACRGALLFAGALAIALLASFINNQRVIDSVGDDLARYRALSGTPPEPKLLAQQRLREDEQLLARYQRQGVPLSLGLGLYQGMTLYPVVQAALGDWVAPVPAVPVVPPTPTVVIQAAPQTVRLDSLSLFDTGKYQLKNDSTKVLVAALMNIKAKPGWLIVVAGHTDITGDAKANQILSLKRAEAVRDWMLQTSDVSPTCFAVQGFGATRPVASNDTEQGRAANRRVEISLVPQANACQGPDSITPPEQDSGFDNQGE</sequence>
<feature type="region of interest" description="Disordered" evidence="4">
    <location>
        <begin position="555"/>
        <end position="579"/>
    </location>
</feature>
<evidence type="ECO:0000313" key="7">
    <source>
        <dbReference type="EMBL" id="TVZ71276.1"/>
    </source>
</evidence>
<organism evidence="7">
    <name type="scientific">Serratia fonticola</name>
    <dbReference type="NCBI Taxonomy" id="47917"/>
    <lineage>
        <taxon>Bacteria</taxon>
        <taxon>Pseudomonadati</taxon>
        <taxon>Pseudomonadota</taxon>
        <taxon>Gammaproteobacteria</taxon>
        <taxon>Enterobacterales</taxon>
        <taxon>Yersiniaceae</taxon>
        <taxon>Serratia</taxon>
    </lineage>
</organism>
<reference evidence="7" key="2">
    <citation type="submission" date="2019-08" db="EMBL/GenBank/DDBJ databases">
        <title>Investigation of anaerobic lignin degradation for improved lignocellulosic biofuels.</title>
        <authorList>
            <person name="Deangelis K.PhD."/>
        </authorList>
    </citation>
    <scope>NUCLEOTIDE SEQUENCE [LARGE SCALE GENOMIC DNA]</scope>
    <source>
        <strain evidence="7">128R</strain>
    </source>
</reference>
<dbReference type="PANTHER" id="PTHR30329">
    <property type="entry name" value="STATOR ELEMENT OF FLAGELLAR MOTOR COMPLEX"/>
    <property type="match status" value="1"/>
</dbReference>
<evidence type="ECO:0000256" key="5">
    <source>
        <dbReference type="SAM" id="Phobius"/>
    </source>
</evidence>
<dbReference type="GO" id="GO:0009279">
    <property type="term" value="C:cell outer membrane"/>
    <property type="evidence" value="ECO:0007669"/>
    <property type="project" value="UniProtKB-SubCell"/>
</dbReference>
<keyword evidence="5" id="KW-1133">Transmembrane helix</keyword>
<comment type="subcellular location">
    <subcellularLocation>
        <location evidence="1">Cell outer membrane</location>
    </subcellularLocation>
</comment>
<protein>
    <submittedName>
        <fullName evidence="7">Outer membrane protein OmpA-like peptidoglycan-associated protein</fullName>
    </submittedName>
</protein>
<dbReference type="PROSITE" id="PS51123">
    <property type="entry name" value="OMPA_2"/>
    <property type="match status" value="1"/>
</dbReference>
<feature type="compositionally biased region" description="Polar residues" evidence="4">
    <location>
        <begin position="567"/>
        <end position="579"/>
    </location>
</feature>